<name>A0ABD1ET79_HYPHA</name>
<dbReference type="Pfam" id="PF00096">
    <property type="entry name" value="zf-C2H2"/>
    <property type="match status" value="5"/>
</dbReference>
<evidence type="ECO:0000256" key="11">
    <source>
        <dbReference type="PROSITE-ProRule" id="PRU01263"/>
    </source>
</evidence>
<keyword evidence="7" id="KW-0238">DNA-binding</keyword>
<evidence type="ECO:0000256" key="3">
    <source>
        <dbReference type="ARBA" id="ARBA00022737"/>
    </source>
</evidence>
<dbReference type="GO" id="GO:0006355">
    <property type="term" value="P:regulation of DNA-templated transcription"/>
    <property type="evidence" value="ECO:0007669"/>
    <property type="project" value="UniProtKB-ARBA"/>
</dbReference>
<feature type="domain" description="C2H2-type" evidence="12">
    <location>
        <begin position="417"/>
        <end position="444"/>
    </location>
</feature>
<keyword evidence="5 11" id="KW-0862">Zinc</keyword>
<dbReference type="GO" id="GO:0008270">
    <property type="term" value="F:zinc ion binding"/>
    <property type="evidence" value="ECO:0007669"/>
    <property type="project" value="UniProtKB-UniRule"/>
</dbReference>
<evidence type="ECO:0000256" key="2">
    <source>
        <dbReference type="ARBA" id="ARBA00022723"/>
    </source>
</evidence>
<evidence type="ECO:0000313" key="14">
    <source>
        <dbReference type="EMBL" id="KAL1501815.1"/>
    </source>
</evidence>
<feature type="binding site" evidence="11">
    <location>
        <position position="61"/>
    </location>
    <ligand>
        <name>Zn(2+)</name>
        <dbReference type="ChEBI" id="CHEBI:29105"/>
    </ligand>
</feature>
<feature type="domain" description="C2H2-type" evidence="12">
    <location>
        <begin position="449"/>
        <end position="476"/>
    </location>
</feature>
<keyword evidence="8" id="KW-0804">Transcription</keyword>
<evidence type="ECO:0000256" key="6">
    <source>
        <dbReference type="ARBA" id="ARBA00023015"/>
    </source>
</evidence>
<dbReference type="SMART" id="SM00355">
    <property type="entry name" value="ZnF_C2H2"/>
    <property type="match status" value="12"/>
</dbReference>
<comment type="subcellular location">
    <subcellularLocation>
        <location evidence="1">Nucleus</location>
    </subcellularLocation>
</comment>
<keyword evidence="15" id="KW-1185">Reference proteome</keyword>
<feature type="domain" description="ZAD" evidence="13">
    <location>
        <begin position="14"/>
        <end position="88"/>
    </location>
</feature>
<dbReference type="Gene3D" id="3.40.1800.20">
    <property type="match status" value="1"/>
</dbReference>
<dbReference type="FunFam" id="3.30.160.60:FF:000275">
    <property type="entry name" value="zinc finger protein 90 homolog"/>
    <property type="match status" value="1"/>
</dbReference>
<organism evidence="14 15">
    <name type="scientific">Hypothenemus hampei</name>
    <name type="common">Coffee berry borer</name>
    <dbReference type="NCBI Taxonomy" id="57062"/>
    <lineage>
        <taxon>Eukaryota</taxon>
        <taxon>Metazoa</taxon>
        <taxon>Ecdysozoa</taxon>
        <taxon>Arthropoda</taxon>
        <taxon>Hexapoda</taxon>
        <taxon>Insecta</taxon>
        <taxon>Pterygota</taxon>
        <taxon>Neoptera</taxon>
        <taxon>Endopterygota</taxon>
        <taxon>Coleoptera</taxon>
        <taxon>Polyphaga</taxon>
        <taxon>Cucujiformia</taxon>
        <taxon>Curculionidae</taxon>
        <taxon>Scolytinae</taxon>
        <taxon>Hypothenemus</taxon>
    </lineage>
</organism>
<keyword evidence="2 11" id="KW-0479">Metal-binding</keyword>
<keyword evidence="3" id="KW-0677">Repeat</keyword>
<feature type="domain" description="C2H2-type" evidence="12">
    <location>
        <begin position="211"/>
        <end position="239"/>
    </location>
</feature>
<feature type="binding site" evidence="11">
    <location>
        <position position="19"/>
    </location>
    <ligand>
        <name>Zn(2+)</name>
        <dbReference type="ChEBI" id="CHEBI:29105"/>
    </ligand>
</feature>
<evidence type="ECO:0000313" key="15">
    <source>
        <dbReference type="Proteomes" id="UP001566132"/>
    </source>
</evidence>
<dbReference type="GO" id="GO:0005634">
    <property type="term" value="C:nucleus"/>
    <property type="evidence" value="ECO:0007669"/>
    <property type="project" value="UniProtKB-SubCell"/>
</dbReference>
<feature type="domain" description="C2H2-type" evidence="12">
    <location>
        <begin position="361"/>
        <end position="389"/>
    </location>
</feature>
<dbReference type="EMBL" id="JBDJPC010000005">
    <property type="protein sequence ID" value="KAL1501815.1"/>
    <property type="molecule type" value="Genomic_DNA"/>
</dbReference>
<evidence type="ECO:0000256" key="1">
    <source>
        <dbReference type="ARBA" id="ARBA00004123"/>
    </source>
</evidence>
<dbReference type="Proteomes" id="UP001566132">
    <property type="component" value="Unassembled WGS sequence"/>
</dbReference>
<evidence type="ECO:0000259" key="12">
    <source>
        <dbReference type="PROSITE" id="PS50157"/>
    </source>
</evidence>
<dbReference type="Pfam" id="PF07776">
    <property type="entry name" value="zf-AD"/>
    <property type="match status" value="1"/>
</dbReference>
<dbReference type="PROSITE" id="PS50157">
    <property type="entry name" value="ZINC_FINGER_C2H2_2"/>
    <property type="match status" value="11"/>
</dbReference>
<dbReference type="FunFam" id="3.30.160.60:FF:002343">
    <property type="entry name" value="Zinc finger protein 33A"/>
    <property type="match status" value="1"/>
</dbReference>
<evidence type="ECO:0000256" key="5">
    <source>
        <dbReference type="ARBA" id="ARBA00022833"/>
    </source>
</evidence>
<protein>
    <submittedName>
        <fullName evidence="14">Uncharacterized protein</fullName>
    </submittedName>
</protein>
<reference evidence="14 15" key="1">
    <citation type="submission" date="2024-05" db="EMBL/GenBank/DDBJ databases">
        <title>Genetic variation in Jamaican populations of the coffee berry borer (Hypothenemus hampei).</title>
        <authorList>
            <person name="Errbii M."/>
            <person name="Myrie A."/>
        </authorList>
    </citation>
    <scope>NUCLEOTIDE SEQUENCE [LARGE SCALE GENOMIC DNA]</scope>
    <source>
        <strain evidence="14">JA-Hopewell-2020-01-JO</strain>
        <tissue evidence="14">Whole body</tissue>
    </source>
</reference>
<gene>
    <name evidence="14" type="ORF">ABEB36_007069</name>
</gene>
<feature type="domain" description="C2H2-type" evidence="12">
    <location>
        <begin position="154"/>
        <end position="177"/>
    </location>
</feature>
<dbReference type="SUPFAM" id="SSF57716">
    <property type="entry name" value="Glucocorticoid receptor-like (DNA-binding domain)"/>
    <property type="match status" value="1"/>
</dbReference>
<sequence length="501" mass="58856">MDKFESLPSSAFKFICRTCLMYGDLFLIEEVCWEGIKLKEILIDYTSLKFLDSDQLPHQMCQNCIKRTYQTYQFLNKCKRSEWFLKAIISKECKETVDIYNENKETKVDDSHDCIKEIENLKCEISYIRDTEKPKSDAQKRQKIVQPTECGSKFKCTVCALQFQTTYELKVHRNEIHKKYFKFKCQNCDQKYQSFSQLEAHMRVHTGEKPFQCYTCGEAFSFKSVLKRHIVHRHMSVKPHSCRFCKKEFSRKSLLDKHERLVHAAEQYKCTHCEDKFSSSKALSSHQLIAHRTYLNVPVTMTDEGFQCNICKKVLQSEKTFKEHGLLHGPRNFTCEMCGKSFTTAERLALHCRMTHNSTTYSCHICSKVYRQKTGLISHLESQHESNGYCCEQCGKKFVYRTSLTQHMRLHTGDTKYQCQECSQICVSKRRLEEHLHVHTQKPDARKTYLCKICGRLFREANGLKQHEKSHFVDKTFTCNACGDIFKDFPSLKCHIKNHIS</sequence>
<dbReference type="PROSITE" id="PS00028">
    <property type="entry name" value="ZINC_FINGER_C2H2_1"/>
    <property type="match status" value="10"/>
</dbReference>
<dbReference type="PANTHER" id="PTHR24384:SF189">
    <property type="entry name" value="C2H2-TYPE DOMAIN-CONTAINING PROTEIN-RELATED"/>
    <property type="match status" value="1"/>
</dbReference>
<evidence type="ECO:0000256" key="7">
    <source>
        <dbReference type="ARBA" id="ARBA00023125"/>
    </source>
</evidence>
<accession>A0ABD1ET79</accession>
<keyword evidence="4 10" id="KW-0863">Zinc-finger</keyword>
<dbReference type="AlphaFoldDB" id="A0ABD1ET79"/>
<evidence type="ECO:0000256" key="4">
    <source>
        <dbReference type="ARBA" id="ARBA00022771"/>
    </source>
</evidence>
<dbReference type="InterPro" id="IPR013087">
    <property type="entry name" value="Znf_C2H2_type"/>
</dbReference>
<dbReference type="SUPFAM" id="SSF57667">
    <property type="entry name" value="beta-beta-alpha zinc fingers"/>
    <property type="match status" value="6"/>
</dbReference>
<proteinExistence type="predicted"/>
<feature type="domain" description="C2H2-type" evidence="12">
    <location>
        <begin position="477"/>
        <end position="501"/>
    </location>
</feature>
<dbReference type="Gene3D" id="3.30.160.60">
    <property type="entry name" value="Classic Zinc Finger"/>
    <property type="match status" value="8"/>
</dbReference>
<feature type="domain" description="C2H2-type" evidence="12">
    <location>
        <begin position="268"/>
        <end position="291"/>
    </location>
</feature>
<evidence type="ECO:0000256" key="8">
    <source>
        <dbReference type="ARBA" id="ARBA00023163"/>
    </source>
</evidence>
<keyword evidence="6" id="KW-0805">Transcription regulation</keyword>
<dbReference type="PANTHER" id="PTHR24384">
    <property type="entry name" value="FINGER PUTATIVE TRANSCRIPTION FACTOR FAMILY-RELATED"/>
    <property type="match status" value="1"/>
</dbReference>
<comment type="caution">
    <text evidence="14">The sequence shown here is derived from an EMBL/GenBank/DDBJ whole genome shotgun (WGS) entry which is preliminary data.</text>
</comment>
<evidence type="ECO:0000256" key="10">
    <source>
        <dbReference type="PROSITE-ProRule" id="PRU00042"/>
    </source>
</evidence>
<feature type="domain" description="C2H2-type" evidence="12">
    <location>
        <begin position="333"/>
        <end position="361"/>
    </location>
</feature>
<dbReference type="InterPro" id="IPR036236">
    <property type="entry name" value="Znf_C2H2_sf"/>
</dbReference>
<dbReference type="GO" id="GO:0003677">
    <property type="term" value="F:DNA binding"/>
    <property type="evidence" value="ECO:0007669"/>
    <property type="project" value="UniProtKB-KW"/>
</dbReference>
<keyword evidence="9" id="KW-0539">Nucleus</keyword>
<feature type="binding site" evidence="11">
    <location>
        <position position="16"/>
    </location>
    <ligand>
        <name>Zn(2+)</name>
        <dbReference type="ChEBI" id="CHEBI:29105"/>
    </ligand>
</feature>
<feature type="domain" description="C2H2-type" evidence="12">
    <location>
        <begin position="389"/>
        <end position="416"/>
    </location>
</feature>
<dbReference type="InterPro" id="IPR050752">
    <property type="entry name" value="C2H2-ZF_domain"/>
</dbReference>
<evidence type="ECO:0000259" key="13">
    <source>
        <dbReference type="PROSITE" id="PS51915"/>
    </source>
</evidence>
<dbReference type="PROSITE" id="PS51915">
    <property type="entry name" value="ZAD"/>
    <property type="match status" value="1"/>
</dbReference>
<feature type="domain" description="C2H2-type" evidence="12">
    <location>
        <begin position="183"/>
        <end position="210"/>
    </location>
</feature>
<dbReference type="InterPro" id="IPR012934">
    <property type="entry name" value="Znf_AD"/>
</dbReference>
<evidence type="ECO:0000256" key="9">
    <source>
        <dbReference type="ARBA" id="ARBA00023242"/>
    </source>
</evidence>
<feature type="binding site" evidence="11">
    <location>
        <position position="64"/>
    </location>
    <ligand>
        <name>Zn(2+)</name>
        <dbReference type="ChEBI" id="CHEBI:29105"/>
    </ligand>
</feature>
<feature type="domain" description="C2H2-type" evidence="12">
    <location>
        <begin position="240"/>
        <end position="268"/>
    </location>
</feature>
<dbReference type="SMART" id="SM00868">
    <property type="entry name" value="zf-AD"/>
    <property type="match status" value="1"/>
</dbReference>